<dbReference type="Gene3D" id="3.40.630.30">
    <property type="match status" value="1"/>
</dbReference>
<dbReference type="PANTHER" id="PTHR43610:SF1">
    <property type="entry name" value="N-ACETYLTRANSFERASE DOMAIN-CONTAINING PROTEIN"/>
    <property type="match status" value="1"/>
</dbReference>
<dbReference type="SUPFAM" id="SSF55729">
    <property type="entry name" value="Acyl-CoA N-acyltransferases (Nat)"/>
    <property type="match status" value="1"/>
</dbReference>
<comment type="caution">
    <text evidence="2">The sequence shown here is derived from an EMBL/GenBank/DDBJ whole genome shotgun (WGS) entry which is preliminary data.</text>
</comment>
<evidence type="ECO:0000313" key="2">
    <source>
        <dbReference type="EMBL" id="ONM42511.1"/>
    </source>
</evidence>
<dbReference type="PANTHER" id="PTHR43610">
    <property type="entry name" value="BLL6696 PROTEIN"/>
    <property type="match status" value="1"/>
</dbReference>
<proteinExistence type="predicted"/>
<dbReference type="STRING" id="254161.SAMN05216256_12428"/>
<keyword evidence="2" id="KW-0808">Transferase</keyword>
<dbReference type="GO" id="GO:0016747">
    <property type="term" value="F:acyltransferase activity, transferring groups other than amino-acyl groups"/>
    <property type="evidence" value="ECO:0007669"/>
    <property type="project" value="InterPro"/>
</dbReference>
<organism evidence="2 3">
    <name type="scientific">Halopseudomonas pachastrellae</name>
    <dbReference type="NCBI Taxonomy" id="254161"/>
    <lineage>
        <taxon>Bacteria</taxon>
        <taxon>Pseudomonadati</taxon>
        <taxon>Pseudomonadota</taxon>
        <taxon>Gammaproteobacteria</taxon>
        <taxon>Pseudomonadales</taxon>
        <taxon>Pseudomonadaceae</taxon>
        <taxon>Halopseudomonas</taxon>
    </lineage>
</organism>
<sequence>MFIQPGPLRGRHVLLEPLELAHTAALQRAVADGESWKLWYASVPTPESMPEYVERAVQGMEQGNLAYAVRSLASGDIVGCTRYYDVDAANRRALIGYTWYADAARRTPVNSESKLLLLQHLFEDAGAIAVELRTHFFNQASRTAIERLGAKQDGVLRSHQILPDGSIRDTVVYSIVASEWPAVKNNLLSRLAG</sequence>
<name>A0A1S8DC03_9GAMM</name>
<dbReference type="EMBL" id="MUBC01000066">
    <property type="protein sequence ID" value="ONM42511.1"/>
    <property type="molecule type" value="Genomic_DNA"/>
</dbReference>
<evidence type="ECO:0000259" key="1">
    <source>
        <dbReference type="Pfam" id="PF13302"/>
    </source>
</evidence>
<keyword evidence="3" id="KW-1185">Reference proteome</keyword>
<gene>
    <name evidence="2" type="ORF">BXT89_17595</name>
</gene>
<feature type="domain" description="N-acetyltransferase" evidence="1">
    <location>
        <begin position="13"/>
        <end position="151"/>
    </location>
</feature>
<protein>
    <submittedName>
        <fullName evidence="2">GNAT family N-acetyltransferase</fullName>
    </submittedName>
</protein>
<dbReference type="Proteomes" id="UP000242847">
    <property type="component" value="Unassembled WGS sequence"/>
</dbReference>
<dbReference type="RefSeq" id="WP_083729238.1">
    <property type="nucleotide sequence ID" value="NZ_FOUD01000024.1"/>
</dbReference>
<dbReference type="InterPro" id="IPR000182">
    <property type="entry name" value="GNAT_dom"/>
</dbReference>
<evidence type="ECO:0000313" key="3">
    <source>
        <dbReference type="Proteomes" id="UP000242847"/>
    </source>
</evidence>
<dbReference type="AlphaFoldDB" id="A0A1S8DC03"/>
<dbReference type="OrthoDB" id="5295305at2"/>
<dbReference type="InterPro" id="IPR016181">
    <property type="entry name" value="Acyl_CoA_acyltransferase"/>
</dbReference>
<dbReference type="Pfam" id="PF13302">
    <property type="entry name" value="Acetyltransf_3"/>
    <property type="match status" value="1"/>
</dbReference>
<accession>A0A1S8DC03</accession>
<reference evidence="2 3" key="1">
    <citation type="submission" date="2017-01" db="EMBL/GenBank/DDBJ databases">
        <title>Draft genome sequence of Pseudomonas pachastrellae type strain CCUG 46540T from a deep sea.</title>
        <authorList>
            <person name="Gomila M."/>
            <person name="Mulet M."/>
            <person name="Lalucat J."/>
            <person name="Garcia-Valdes E."/>
        </authorList>
    </citation>
    <scope>NUCLEOTIDE SEQUENCE [LARGE SCALE GENOMIC DNA]</scope>
    <source>
        <strain evidence="2 3">CCUG 46540</strain>
    </source>
</reference>